<reference evidence="1 2" key="1">
    <citation type="submission" date="2018-11" db="EMBL/GenBank/DDBJ databases">
        <authorList>
            <consortium name="Pathogen Informatics"/>
        </authorList>
    </citation>
    <scope>NUCLEOTIDE SEQUENCE [LARGE SCALE GENOMIC DNA]</scope>
</reference>
<proteinExistence type="predicted"/>
<name>A0A3P6UC46_DIBLA</name>
<protein>
    <submittedName>
        <fullName evidence="1">Uncharacterized protein</fullName>
    </submittedName>
</protein>
<organism evidence="1 2">
    <name type="scientific">Dibothriocephalus latus</name>
    <name type="common">Fish tapeworm</name>
    <name type="synonym">Diphyllobothrium latum</name>
    <dbReference type="NCBI Taxonomy" id="60516"/>
    <lineage>
        <taxon>Eukaryota</taxon>
        <taxon>Metazoa</taxon>
        <taxon>Spiralia</taxon>
        <taxon>Lophotrochozoa</taxon>
        <taxon>Platyhelminthes</taxon>
        <taxon>Cestoda</taxon>
        <taxon>Eucestoda</taxon>
        <taxon>Diphyllobothriidea</taxon>
        <taxon>Diphyllobothriidae</taxon>
        <taxon>Dibothriocephalus</taxon>
    </lineage>
</organism>
<evidence type="ECO:0000313" key="1">
    <source>
        <dbReference type="EMBL" id="VDK76568.1"/>
    </source>
</evidence>
<dbReference type="Proteomes" id="UP000281553">
    <property type="component" value="Unassembled WGS sequence"/>
</dbReference>
<evidence type="ECO:0000313" key="2">
    <source>
        <dbReference type="Proteomes" id="UP000281553"/>
    </source>
</evidence>
<keyword evidence="2" id="KW-1185">Reference proteome</keyword>
<gene>
    <name evidence="1" type="ORF">DILT_LOCUS2767</name>
</gene>
<sequence>MQRAENDFATVLAYTECCRTLVYAEAMTLLETGVGHQWNENNIYVVWRRSGLLSLRLSSELRDGSPKFGTGVILLSLSFAHAPVDKVVRVAIFSKRLPKILYFGNFVIWFIAMHLNTQIKRFLRNSATTIFEAAEDSKESQLVVIFLHKRKLHVRGDAVETPFDYERPNVFAHDKGIIHLLRPVFRWVMLEDQRL</sequence>
<accession>A0A3P6UC46</accession>
<dbReference type="AlphaFoldDB" id="A0A3P6UC46"/>
<dbReference type="EMBL" id="UYRU01042598">
    <property type="protein sequence ID" value="VDK76568.1"/>
    <property type="molecule type" value="Genomic_DNA"/>
</dbReference>